<reference evidence="1 2" key="1">
    <citation type="journal article" date="2008" name="Nature">
        <title>The genome of the model beetle and pest Tribolium castaneum.</title>
        <authorList>
            <consortium name="Tribolium Genome Sequencing Consortium"/>
            <person name="Richards S."/>
            <person name="Gibbs R.A."/>
            <person name="Weinstock G.M."/>
            <person name="Brown S.J."/>
            <person name="Denell R."/>
            <person name="Beeman R.W."/>
            <person name="Gibbs R."/>
            <person name="Beeman R.W."/>
            <person name="Brown S.J."/>
            <person name="Bucher G."/>
            <person name="Friedrich M."/>
            <person name="Grimmelikhuijzen C.J."/>
            <person name="Klingler M."/>
            <person name="Lorenzen M."/>
            <person name="Richards S."/>
            <person name="Roth S."/>
            <person name="Schroder R."/>
            <person name="Tautz D."/>
            <person name="Zdobnov E.M."/>
            <person name="Muzny D."/>
            <person name="Gibbs R.A."/>
            <person name="Weinstock G.M."/>
            <person name="Attaway T."/>
            <person name="Bell S."/>
            <person name="Buhay C.J."/>
            <person name="Chandrabose M.N."/>
            <person name="Chavez D."/>
            <person name="Clerk-Blankenburg K.P."/>
            <person name="Cree A."/>
            <person name="Dao M."/>
            <person name="Davis C."/>
            <person name="Chacko J."/>
            <person name="Dinh H."/>
            <person name="Dugan-Rocha S."/>
            <person name="Fowler G."/>
            <person name="Garner T.T."/>
            <person name="Garnes J."/>
            <person name="Gnirke A."/>
            <person name="Hawes A."/>
            <person name="Hernandez J."/>
            <person name="Hines S."/>
            <person name="Holder M."/>
            <person name="Hume J."/>
            <person name="Jhangiani S.N."/>
            <person name="Joshi V."/>
            <person name="Khan Z.M."/>
            <person name="Jackson L."/>
            <person name="Kovar C."/>
            <person name="Kowis A."/>
            <person name="Lee S."/>
            <person name="Lewis L.R."/>
            <person name="Margolis J."/>
            <person name="Morgan M."/>
            <person name="Nazareth L.V."/>
            <person name="Nguyen N."/>
            <person name="Okwuonu G."/>
            <person name="Parker D."/>
            <person name="Richards S."/>
            <person name="Ruiz S.J."/>
            <person name="Santibanez J."/>
            <person name="Savard J."/>
            <person name="Scherer S.E."/>
            <person name="Schneider B."/>
            <person name="Sodergren E."/>
            <person name="Tautz D."/>
            <person name="Vattahil S."/>
            <person name="Villasana D."/>
            <person name="White C.S."/>
            <person name="Wright R."/>
            <person name="Park Y."/>
            <person name="Beeman R.W."/>
            <person name="Lord J."/>
            <person name="Oppert B."/>
            <person name="Lorenzen M."/>
            <person name="Brown S."/>
            <person name="Wang L."/>
            <person name="Savard J."/>
            <person name="Tautz D."/>
            <person name="Richards S."/>
            <person name="Weinstock G."/>
            <person name="Gibbs R.A."/>
            <person name="Liu Y."/>
            <person name="Worley K."/>
            <person name="Weinstock G."/>
            <person name="Elsik C.G."/>
            <person name="Reese J.T."/>
            <person name="Elhaik E."/>
            <person name="Landan G."/>
            <person name="Graur D."/>
            <person name="Arensburger P."/>
            <person name="Atkinson P."/>
            <person name="Beeman R.W."/>
            <person name="Beidler J."/>
            <person name="Brown S.J."/>
            <person name="Demuth J.P."/>
            <person name="Drury D.W."/>
            <person name="Du Y.Z."/>
            <person name="Fujiwara H."/>
            <person name="Lorenzen M."/>
            <person name="Maselli V."/>
            <person name="Osanai M."/>
            <person name="Park Y."/>
            <person name="Robertson H.M."/>
            <person name="Tu Z."/>
            <person name="Wang J.J."/>
            <person name="Wang S."/>
            <person name="Richards S."/>
            <person name="Song H."/>
            <person name="Zhang L."/>
            <person name="Sodergren E."/>
            <person name="Werner D."/>
            <person name="Stanke M."/>
            <person name="Morgenstern B."/>
            <person name="Solovyev V."/>
            <person name="Kosarev P."/>
            <person name="Brown G."/>
            <person name="Chen H.C."/>
            <person name="Ermolaeva O."/>
            <person name="Hlavina W."/>
            <person name="Kapustin Y."/>
            <person name="Kiryutin B."/>
            <person name="Kitts P."/>
            <person name="Maglott D."/>
            <person name="Pruitt K."/>
            <person name="Sapojnikov V."/>
            <person name="Souvorov A."/>
            <person name="Mackey A.J."/>
            <person name="Waterhouse R.M."/>
            <person name="Wyder S."/>
            <person name="Zdobnov E.M."/>
            <person name="Zdobnov E.M."/>
            <person name="Wyder S."/>
            <person name="Kriventseva E.V."/>
            <person name="Kadowaki T."/>
            <person name="Bork P."/>
            <person name="Aranda M."/>
            <person name="Bao R."/>
            <person name="Beermann A."/>
            <person name="Berns N."/>
            <person name="Bolognesi R."/>
            <person name="Bonneton F."/>
            <person name="Bopp D."/>
            <person name="Brown S.J."/>
            <person name="Bucher G."/>
            <person name="Butts T."/>
            <person name="Chaumot A."/>
            <person name="Denell R.E."/>
            <person name="Ferrier D.E."/>
            <person name="Friedrich M."/>
            <person name="Gordon C.M."/>
            <person name="Jindra M."/>
            <person name="Klingler M."/>
            <person name="Lan Q."/>
            <person name="Lattorff H.M."/>
            <person name="Laudet V."/>
            <person name="von Levetsow C."/>
            <person name="Liu Z."/>
            <person name="Lutz R."/>
            <person name="Lynch J.A."/>
            <person name="da Fonseca R.N."/>
            <person name="Posnien N."/>
            <person name="Reuter R."/>
            <person name="Roth S."/>
            <person name="Savard J."/>
            <person name="Schinko J.B."/>
            <person name="Schmitt C."/>
            <person name="Schoppmeier M."/>
            <person name="Schroder R."/>
            <person name="Shippy T.D."/>
            <person name="Simonnet F."/>
            <person name="Marques-Souza H."/>
            <person name="Tautz D."/>
            <person name="Tomoyasu Y."/>
            <person name="Trauner J."/>
            <person name="Van der Zee M."/>
            <person name="Vervoort M."/>
            <person name="Wittkopp N."/>
            <person name="Wimmer E.A."/>
            <person name="Yang X."/>
            <person name="Jones A.K."/>
            <person name="Sattelle D.B."/>
            <person name="Ebert P.R."/>
            <person name="Nelson D."/>
            <person name="Scott J.G."/>
            <person name="Beeman R.W."/>
            <person name="Muthukrishnan S."/>
            <person name="Kramer K.J."/>
            <person name="Arakane Y."/>
            <person name="Beeman R.W."/>
            <person name="Zhu Q."/>
            <person name="Hogenkamp D."/>
            <person name="Dixit R."/>
            <person name="Oppert B."/>
            <person name="Jiang H."/>
            <person name="Zou Z."/>
            <person name="Marshall J."/>
            <person name="Elpidina E."/>
            <person name="Vinokurov K."/>
            <person name="Oppert C."/>
            <person name="Zou Z."/>
            <person name="Evans J."/>
            <person name="Lu Z."/>
            <person name="Zhao P."/>
            <person name="Sumathipala N."/>
            <person name="Altincicek B."/>
            <person name="Vilcinskas A."/>
            <person name="Williams M."/>
            <person name="Hultmark D."/>
            <person name="Hetru C."/>
            <person name="Jiang H."/>
            <person name="Grimmelikhuijzen C.J."/>
            <person name="Hauser F."/>
            <person name="Cazzamali G."/>
            <person name="Williamson M."/>
            <person name="Park Y."/>
            <person name="Li B."/>
            <person name="Tanaka Y."/>
            <person name="Predel R."/>
            <person name="Neupert S."/>
            <person name="Schachtner J."/>
            <person name="Verleyen P."/>
            <person name="Raible F."/>
            <person name="Bork P."/>
            <person name="Friedrich M."/>
            <person name="Walden K.K."/>
            <person name="Robertson H.M."/>
            <person name="Angeli S."/>
            <person name="Foret S."/>
            <person name="Bucher G."/>
            <person name="Schuetz S."/>
            <person name="Maleszka R."/>
            <person name="Wimmer E.A."/>
            <person name="Beeman R.W."/>
            <person name="Lorenzen M."/>
            <person name="Tomoyasu Y."/>
            <person name="Miller S.C."/>
            <person name="Grossmann D."/>
            <person name="Bucher G."/>
        </authorList>
    </citation>
    <scope>NUCLEOTIDE SEQUENCE [LARGE SCALE GENOMIC DNA]</scope>
    <source>
        <strain evidence="1 2">Georgia GA2</strain>
    </source>
</reference>
<dbReference type="HOGENOM" id="CLU_1645922_0_0_1"/>
<organism evidence="1 2">
    <name type="scientific">Tribolium castaneum</name>
    <name type="common">Red flour beetle</name>
    <dbReference type="NCBI Taxonomy" id="7070"/>
    <lineage>
        <taxon>Eukaryota</taxon>
        <taxon>Metazoa</taxon>
        <taxon>Ecdysozoa</taxon>
        <taxon>Arthropoda</taxon>
        <taxon>Hexapoda</taxon>
        <taxon>Insecta</taxon>
        <taxon>Pterygota</taxon>
        <taxon>Neoptera</taxon>
        <taxon>Endopterygota</taxon>
        <taxon>Coleoptera</taxon>
        <taxon>Polyphaga</taxon>
        <taxon>Cucujiformia</taxon>
        <taxon>Tenebrionidae</taxon>
        <taxon>Tenebrionidae incertae sedis</taxon>
        <taxon>Tribolium</taxon>
    </lineage>
</organism>
<dbReference type="InParanoid" id="D6X229"/>
<accession>D6X229</accession>
<dbReference type="AlphaFoldDB" id="D6X229"/>
<proteinExistence type="predicted"/>
<dbReference type="Proteomes" id="UP000007266">
    <property type="component" value="Linkage group 9"/>
</dbReference>
<dbReference type="EMBL" id="KQ971371">
    <property type="protein sequence ID" value="EFA09926.1"/>
    <property type="molecule type" value="Genomic_DNA"/>
</dbReference>
<keyword evidence="2" id="KW-1185">Reference proteome</keyword>
<protein>
    <submittedName>
        <fullName evidence="1">Uncharacterized protein</fullName>
    </submittedName>
</protein>
<gene>
    <name evidence="1" type="primary">AUGUSTUS-3.0.2_12078</name>
    <name evidence="1" type="ORF">TcasGA2_TC012078</name>
</gene>
<sequence length="161" mass="18127">MCCLSALKKKRVYLRFGGGFPHRVYFRWRSASVPLIAAYRINRESFGASPDGGGRVDASAIWRRRRRWRRLRRCTSSADQERRQCSAERLDERYVHARRRRAERDGRGTGHHQVLASHPPTATAVLLSCISTVCLSVPFCSARRASAAAPPPPSTCPGFSE</sequence>
<evidence type="ECO:0000313" key="1">
    <source>
        <dbReference type="EMBL" id="EFA09926.1"/>
    </source>
</evidence>
<reference evidence="1 2" key="2">
    <citation type="journal article" date="2010" name="Nucleic Acids Res.">
        <title>BeetleBase in 2010: revisions to provide comprehensive genomic information for Tribolium castaneum.</title>
        <authorList>
            <person name="Kim H.S."/>
            <person name="Murphy T."/>
            <person name="Xia J."/>
            <person name="Caragea D."/>
            <person name="Park Y."/>
            <person name="Beeman R.W."/>
            <person name="Lorenzen M.D."/>
            <person name="Butcher S."/>
            <person name="Manak J.R."/>
            <person name="Brown S.J."/>
        </authorList>
    </citation>
    <scope>GENOME REANNOTATION</scope>
    <source>
        <strain evidence="1 2">Georgia GA2</strain>
    </source>
</reference>
<evidence type="ECO:0000313" key="2">
    <source>
        <dbReference type="Proteomes" id="UP000007266"/>
    </source>
</evidence>
<name>D6X229_TRICA</name>